<accession>A0A2A6CPQ2</accession>
<gene>
    <name evidence="1" type="primary">WBGene00279964</name>
</gene>
<dbReference type="EnsemblMetazoa" id="PPA41595.1">
    <property type="protein sequence ID" value="PPA41595.1"/>
    <property type="gene ID" value="WBGene00279964"/>
</dbReference>
<proteinExistence type="predicted"/>
<reference evidence="2" key="1">
    <citation type="journal article" date="2008" name="Nat. Genet.">
        <title>The Pristionchus pacificus genome provides a unique perspective on nematode lifestyle and parasitism.</title>
        <authorList>
            <person name="Dieterich C."/>
            <person name="Clifton S.W."/>
            <person name="Schuster L.N."/>
            <person name="Chinwalla A."/>
            <person name="Delehaunty K."/>
            <person name="Dinkelacker I."/>
            <person name="Fulton L."/>
            <person name="Fulton R."/>
            <person name="Godfrey J."/>
            <person name="Minx P."/>
            <person name="Mitreva M."/>
            <person name="Roeseler W."/>
            <person name="Tian H."/>
            <person name="Witte H."/>
            <person name="Yang S.P."/>
            <person name="Wilson R.K."/>
            <person name="Sommer R.J."/>
        </authorList>
    </citation>
    <scope>NUCLEOTIDE SEQUENCE [LARGE SCALE GENOMIC DNA]</scope>
    <source>
        <strain evidence="2">PS312</strain>
    </source>
</reference>
<dbReference type="Proteomes" id="UP000005239">
    <property type="component" value="Unassembled WGS sequence"/>
</dbReference>
<organism evidence="1 2">
    <name type="scientific">Pristionchus pacificus</name>
    <name type="common">Parasitic nematode worm</name>
    <dbReference type="NCBI Taxonomy" id="54126"/>
    <lineage>
        <taxon>Eukaryota</taxon>
        <taxon>Metazoa</taxon>
        <taxon>Ecdysozoa</taxon>
        <taxon>Nematoda</taxon>
        <taxon>Chromadorea</taxon>
        <taxon>Rhabditida</taxon>
        <taxon>Rhabditina</taxon>
        <taxon>Diplogasteromorpha</taxon>
        <taxon>Diplogasteroidea</taxon>
        <taxon>Neodiplogasteridae</taxon>
        <taxon>Pristionchus</taxon>
    </lineage>
</organism>
<dbReference type="OrthoDB" id="20134at2759"/>
<evidence type="ECO:0000313" key="2">
    <source>
        <dbReference type="Proteomes" id="UP000005239"/>
    </source>
</evidence>
<dbReference type="AlphaFoldDB" id="A0A2A6CPQ2"/>
<sequence length="89" mass="9823">MPSTRCDRFTMRKAVRKRVEQGLAQLKNVNSLKLSDLGFSRVLMTMSIVIFYTDPPLAPDDVTSKMRRNLAKTIFDVASSGANGGSQSV</sequence>
<name>A0A2A6CPQ2_PRIPA</name>
<protein>
    <submittedName>
        <fullName evidence="1">Uncharacterized protein</fullName>
    </submittedName>
</protein>
<evidence type="ECO:0000313" key="1">
    <source>
        <dbReference type="EnsemblMetazoa" id="PPA41595.1"/>
    </source>
</evidence>
<accession>A0A8R1UV50</accession>
<reference evidence="1" key="2">
    <citation type="submission" date="2022-06" db="UniProtKB">
        <authorList>
            <consortium name="EnsemblMetazoa"/>
        </authorList>
    </citation>
    <scope>IDENTIFICATION</scope>
    <source>
        <strain evidence="1">PS312</strain>
    </source>
</reference>
<keyword evidence="2" id="KW-1185">Reference proteome</keyword>